<evidence type="ECO:0000313" key="4">
    <source>
        <dbReference type="EMBL" id="OLL25619.1"/>
    </source>
</evidence>
<feature type="compositionally biased region" description="Basic and acidic residues" evidence="2">
    <location>
        <begin position="298"/>
        <end position="309"/>
    </location>
</feature>
<evidence type="ECO:0000313" key="5">
    <source>
        <dbReference type="Proteomes" id="UP000186594"/>
    </source>
</evidence>
<dbReference type="InterPro" id="IPR015943">
    <property type="entry name" value="WD40/YVTN_repeat-like_dom_sf"/>
</dbReference>
<sequence>MDLDHPDIAMVDSDDDRDMDDAYSTRDGFEESQTQELPSRTFSPADSTEEQDSPEIDMRRKSASLPSEIQLQDIQEGAGTCSSYDIVPYLAAPHSTSVNAIAVTSFIKWIFTGGQDGYIRRFDFYSSMLGRSLLTVAQRHPYVDSVTKVLIRNVSETYLKAGVLLSYWENEEPPEESSTPAPSYQVSSPRLSPVYCLAVHSQAVWILSGLESGGINLQSVRHEEGKIVATLRGHGGPVSVLSLASDEKSVLSGGWDRVVNEWDLDIGQTIRSYNGHIGQISSIHRRPVTTPPLTGDQLDGKDRQDKESPESYDPLFDDTDDENENISRETQESQPDSQAAIPPPNERDIFLVSGIDGTLLIWDPRKSDPVHRFPVPAGTPPWRAGQLTDNLSLQDGVIKPVCTH</sequence>
<organism evidence="4 5">
    <name type="scientific">Neolecta irregularis (strain DAH-3)</name>
    <dbReference type="NCBI Taxonomy" id="1198029"/>
    <lineage>
        <taxon>Eukaryota</taxon>
        <taxon>Fungi</taxon>
        <taxon>Dikarya</taxon>
        <taxon>Ascomycota</taxon>
        <taxon>Taphrinomycotina</taxon>
        <taxon>Neolectales</taxon>
        <taxon>Neolectaceae</taxon>
        <taxon>Neolecta</taxon>
    </lineage>
</organism>
<gene>
    <name evidence="4" type="ORF">NEOLI_001873</name>
</gene>
<dbReference type="GO" id="GO:0000124">
    <property type="term" value="C:SAGA complex"/>
    <property type="evidence" value="ECO:0007669"/>
    <property type="project" value="EnsemblFungi"/>
</dbReference>
<feature type="compositionally biased region" description="Acidic residues" evidence="2">
    <location>
        <begin position="315"/>
        <end position="324"/>
    </location>
</feature>
<dbReference type="AlphaFoldDB" id="A0A1U7LSL5"/>
<keyword evidence="5" id="KW-1185">Reference proteome</keyword>
<dbReference type="OrthoDB" id="10260946at2759"/>
<dbReference type="SMART" id="SM00320">
    <property type="entry name" value="WD40"/>
    <property type="match status" value="4"/>
</dbReference>
<evidence type="ECO:0000259" key="3">
    <source>
        <dbReference type="Pfam" id="PF23798"/>
    </source>
</evidence>
<comment type="caution">
    <text evidence="4">The sequence shown here is derived from an EMBL/GenBank/DDBJ whole genome shotgun (WGS) entry which is preliminary data.</text>
</comment>
<dbReference type="Gene3D" id="2.130.10.10">
    <property type="entry name" value="YVTN repeat-like/Quinoprotein amine dehydrogenase"/>
    <property type="match status" value="1"/>
</dbReference>
<evidence type="ECO:0000256" key="1">
    <source>
        <dbReference type="PROSITE-ProRule" id="PRU00221"/>
    </source>
</evidence>
<dbReference type="PROSITE" id="PS50294">
    <property type="entry name" value="WD_REPEATS_REGION"/>
    <property type="match status" value="1"/>
</dbReference>
<name>A0A1U7LSL5_NEOID</name>
<dbReference type="GO" id="GO:1900237">
    <property type="term" value="P:positive regulation of induction of conjugation with cellular fusion"/>
    <property type="evidence" value="ECO:0007669"/>
    <property type="project" value="EnsemblFungi"/>
</dbReference>
<feature type="compositionally biased region" description="Polar residues" evidence="2">
    <location>
        <begin position="31"/>
        <end position="46"/>
    </location>
</feature>
<feature type="region of interest" description="Disordered" evidence="2">
    <location>
        <begin position="1"/>
        <end position="62"/>
    </location>
</feature>
<dbReference type="SUPFAM" id="SSF50978">
    <property type="entry name" value="WD40 repeat-like"/>
    <property type="match status" value="1"/>
</dbReference>
<dbReference type="InterPro" id="IPR036322">
    <property type="entry name" value="WD40_repeat_dom_sf"/>
</dbReference>
<dbReference type="InterPro" id="IPR001680">
    <property type="entry name" value="WD40_rpt"/>
</dbReference>
<evidence type="ECO:0000256" key="2">
    <source>
        <dbReference type="SAM" id="MobiDB-lite"/>
    </source>
</evidence>
<dbReference type="PANTHER" id="PTHR19855:SF11">
    <property type="entry name" value="RIBOSOME BIOGENESIS PROTEIN WDR12"/>
    <property type="match status" value="1"/>
</dbReference>
<reference evidence="4 5" key="1">
    <citation type="submission" date="2016-04" db="EMBL/GenBank/DDBJ databases">
        <title>Evolutionary innovation and constraint leading to complex multicellularity in the Ascomycota.</title>
        <authorList>
            <person name="Cisse O."/>
            <person name="Nguyen A."/>
            <person name="Hewitt D.A."/>
            <person name="Jedd G."/>
            <person name="Stajich J.E."/>
        </authorList>
    </citation>
    <scope>NUCLEOTIDE SEQUENCE [LARGE SCALE GENOMIC DNA]</scope>
    <source>
        <strain evidence="4 5">DAH-3</strain>
    </source>
</reference>
<feature type="region of interest" description="Disordered" evidence="2">
    <location>
        <begin position="282"/>
        <end position="345"/>
    </location>
</feature>
<feature type="compositionally biased region" description="Acidic residues" evidence="2">
    <location>
        <begin position="12"/>
        <end position="21"/>
    </location>
</feature>
<feature type="repeat" description="WD" evidence="1">
    <location>
        <begin position="231"/>
        <end position="272"/>
    </location>
</feature>
<dbReference type="Proteomes" id="UP000186594">
    <property type="component" value="Unassembled WGS sequence"/>
</dbReference>
<keyword evidence="1" id="KW-0853">WD repeat</keyword>
<accession>A0A1U7LSL5</accession>
<dbReference type="Pfam" id="PF23798">
    <property type="entry name" value="Beta-prop_SPT8"/>
    <property type="match status" value="1"/>
</dbReference>
<feature type="domain" description="Transcription factor spt8 beta-propeller" evidence="3">
    <location>
        <begin position="84"/>
        <end position="382"/>
    </location>
</feature>
<dbReference type="EMBL" id="LXFE01000346">
    <property type="protein sequence ID" value="OLL25619.1"/>
    <property type="molecule type" value="Genomic_DNA"/>
</dbReference>
<protein>
    <submittedName>
        <fullName evidence="4">Transcription factor spt8</fullName>
    </submittedName>
</protein>
<dbReference type="InterPro" id="IPR057544">
    <property type="entry name" value="Beta-prop_SPT8"/>
</dbReference>
<dbReference type="PANTHER" id="PTHR19855">
    <property type="entry name" value="WD40 REPEAT PROTEIN 12, 37"/>
    <property type="match status" value="1"/>
</dbReference>
<proteinExistence type="predicted"/>
<dbReference type="PROSITE" id="PS50082">
    <property type="entry name" value="WD_REPEATS_2"/>
    <property type="match status" value="1"/>
</dbReference>
<dbReference type="STRING" id="1198029.A0A1U7LSL5"/>